<reference evidence="1 2" key="1">
    <citation type="submission" date="2008-07" db="EMBL/GenBank/DDBJ databases">
        <authorList>
            <person name="El-Sayed N."/>
            <person name="Caler E."/>
            <person name="Inman J."/>
            <person name="Amedeo P."/>
            <person name="Hass B."/>
            <person name="Wortman J."/>
        </authorList>
    </citation>
    <scope>NUCLEOTIDE SEQUENCE [LARGE SCALE GENOMIC DNA]</scope>
    <source>
        <strain evidence="2">ATCC 50983 / TXsc</strain>
    </source>
</reference>
<dbReference type="EMBL" id="GG679436">
    <property type="protein sequence ID" value="EER07960.1"/>
    <property type="molecule type" value="Genomic_DNA"/>
</dbReference>
<dbReference type="RefSeq" id="XP_002776144.1">
    <property type="nucleotide sequence ID" value="XM_002776098.1"/>
</dbReference>
<sequence length="79" mass="9282">MDFDELWRKIWEVKPNKEETKNDAPDNAVTDPTPTEESWLYRFWQESPRAVLRMIALKFIELIKNCQSGSPIQSIGDLD</sequence>
<name>C5L5M6_PERM5</name>
<proteinExistence type="predicted"/>
<dbReference type="GeneID" id="9064057"/>
<protein>
    <submittedName>
        <fullName evidence="1">Uncharacterized protein</fullName>
    </submittedName>
</protein>
<evidence type="ECO:0000313" key="2">
    <source>
        <dbReference type="Proteomes" id="UP000007800"/>
    </source>
</evidence>
<evidence type="ECO:0000313" key="1">
    <source>
        <dbReference type="EMBL" id="EER07960.1"/>
    </source>
</evidence>
<keyword evidence="2" id="KW-1185">Reference proteome</keyword>
<dbReference type="AlphaFoldDB" id="C5L5M6"/>
<dbReference type="InParanoid" id="C5L5M6"/>
<accession>C5L5M6</accession>
<gene>
    <name evidence="1" type="ORF">Pmar_PMAR026456</name>
</gene>
<organism evidence="2">
    <name type="scientific">Perkinsus marinus (strain ATCC 50983 / TXsc)</name>
    <dbReference type="NCBI Taxonomy" id="423536"/>
    <lineage>
        <taxon>Eukaryota</taxon>
        <taxon>Sar</taxon>
        <taxon>Alveolata</taxon>
        <taxon>Perkinsozoa</taxon>
        <taxon>Perkinsea</taxon>
        <taxon>Perkinsida</taxon>
        <taxon>Perkinsidae</taxon>
        <taxon>Perkinsus</taxon>
    </lineage>
</organism>
<dbReference type="Proteomes" id="UP000007800">
    <property type="component" value="Unassembled WGS sequence"/>
</dbReference>